<dbReference type="InterPro" id="IPR029058">
    <property type="entry name" value="AB_hydrolase_fold"/>
</dbReference>
<evidence type="ECO:0000313" key="6">
    <source>
        <dbReference type="EMBL" id="CAB4778310.1"/>
    </source>
</evidence>
<dbReference type="Gene3D" id="3.40.50.1820">
    <property type="entry name" value="alpha/beta hydrolase"/>
    <property type="match status" value="1"/>
</dbReference>
<dbReference type="EMBL" id="CAFBQX010000003">
    <property type="protein sequence ID" value="CAB5072565.1"/>
    <property type="molecule type" value="Genomic_DNA"/>
</dbReference>
<feature type="domain" description="Alpha/beta hydrolase fold-3" evidence="2">
    <location>
        <begin position="77"/>
        <end position="283"/>
    </location>
</feature>
<evidence type="ECO:0000313" key="10">
    <source>
        <dbReference type="EMBL" id="CAB4968045.1"/>
    </source>
</evidence>
<evidence type="ECO:0000313" key="7">
    <source>
        <dbReference type="EMBL" id="CAB4827280.1"/>
    </source>
</evidence>
<keyword evidence="1" id="KW-0378">Hydrolase</keyword>
<accession>A0A6J5Z6U2</accession>
<dbReference type="SUPFAM" id="SSF53474">
    <property type="entry name" value="alpha/beta-Hydrolases"/>
    <property type="match status" value="1"/>
</dbReference>
<evidence type="ECO:0000313" key="11">
    <source>
        <dbReference type="EMBL" id="CAB5072565.1"/>
    </source>
</evidence>
<dbReference type="InterPro" id="IPR050300">
    <property type="entry name" value="GDXG_lipolytic_enzyme"/>
</dbReference>
<proteinExistence type="predicted"/>
<dbReference type="PANTHER" id="PTHR48081:SF8">
    <property type="entry name" value="ALPHA_BETA HYDROLASE FOLD-3 DOMAIN-CONTAINING PROTEIN-RELATED"/>
    <property type="match status" value="1"/>
</dbReference>
<dbReference type="AlphaFoldDB" id="A0A6J5Z6U2"/>
<gene>
    <name evidence="4" type="ORF">UFOPK2510_00862</name>
    <name evidence="5" type="ORF">UFOPK2718_01312</name>
    <name evidence="6" type="ORF">UFOPK2936_00690</name>
    <name evidence="7" type="ORF">UFOPK3174_00704</name>
    <name evidence="8" type="ORF">UFOPK3328_00021</name>
    <name evidence="9" type="ORF">UFOPK3779_00021</name>
    <name evidence="10" type="ORF">UFOPK3913_00047</name>
    <name evidence="3" type="ORF">UFOPK4107_00618</name>
    <name evidence="11" type="ORF">UFOPK4403_00806</name>
</gene>
<dbReference type="EMBL" id="CAFBLD010000001">
    <property type="protein sequence ID" value="CAB4855079.1"/>
    <property type="molecule type" value="Genomic_DNA"/>
</dbReference>
<evidence type="ECO:0000313" key="5">
    <source>
        <dbReference type="EMBL" id="CAB4732002.1"/>
    </source>
</evidence>
<evidence type="ECO:0000313" key="8">
    <source>
        <dbReference type="EMBL" id="CAB4855079.1"/>
    </source>
</evidence>
<dbReference type="EMBL" id="CAEZZW010000003">
    <property type="protein sequence ID" value="CAB4778310.1"/>
    <property type="molecule type" value="Genomic_DNA"/>
</dbReference>
<evidence type="ECO:0000313" key="4">
    <source>
        <dbReference type="EMBL" id="CAB4693638.1"/>
    </source>
</evidence>
<evidence type="ECO:0000313" key="9">
    <source>
        <dbReference type="EMBL" id="CAB4933497.1"/>
    </source>
</evidence>
<dbReference type="EMBL" id="CAFBOC010000001">
    <property type="protein sequence ID" value="CAB4968045.1"/>
    <property type="molecule type" value="Genomic_DNA"/>
</dbReference>
<dbReference type="EMBL" id="CAEZXO010000004">
    <property type="protein sequence ID" value="CAB4693638.1"/>
    <property type="molecule type" value="Genomic_DNA"/>
</dbReference>
<sequence>MPLHPQARAFLEMEAQSNAPDITVDLHGVRALSHTDNDLAGPLDPSVGIEHRYITSPTADLPINIYTPNGPGPFNALIYFHGGGWVAFHIDRYSAQLTTLAAKTQSVVIAVNYQKAPEHKFPIPFDDCFSAIEWTFANAAHLNIDSTKIGVGGDSAGGNLASAVALKTRDTGEYKLAYQLLIYPANGPEYVSHPGVPCAEGFGSTQKGIKWAWEQYLNGDEDLANSYAVPHAANNFAQLPPAIILTAEFDVLRQDGIDYARKLEEAGVTTSHNDVQGMIHGFFNYGKYIDEGISIRDYMSKEILKILSTPA</sequence>
<evidence type="ECO:0000259" key="2">
    <source>
        <dbReference type="Pfam" id="PF07859"/>
    </source>
</evidence>
<dbReference type="EMBL" id="CAFABH010000010">
    <property type="protein sequence ID" value="CAB4827280.1"/>
    <property type="molecule type" value="Genomic_DNA"/>
</dbReference>
<name>A0A6J5Z6U2_9ZZZZ</name>
<evidence type="ECO:0000313" key="3">
    <source>
        <dbReference type="EMBL" id="CAB4336170.1"/>
    </source>
</evidence>
<dbReference type="EMBL" id="CAFBNH010000001">
    <property type="protein sequence ID" value="CAB4933497.1"/>
    <property type="molecule type" value="Genomic_DNA"/>
</dbReference>
<dbReference type="Pfam" id="PF07859">
    <property type="entry name" value="Abhydrolase_3"/>
    <property type="match status" value="1"/>
</dbReference>
<evidence type="ECO:0000256" key="1">
    <source>
        <dbReference type="ARBA" id="ARBA00022801"/>
    </source>
</evidence>
<protein>
    <submittedName>
        <fullName evidence="3">Unannotated protein</fullName>
    </submittedName>
</protein>
<dbReference type="EMBL" id="CAEZYM010000014">
    <property type="protein sequence ID" value="CAB4732002.1"/>
    <property type="molecule type" value="Genomic_DNA"/>
</dbReference>
<dbReference type="GO" id="GO:0016787">
    <property type="term" value="F:hydrolase activity"/>
    <property type="evidence" value="ECO:0007669"/>
    <property type="project" value="UniProtKB-KW"/>
</dbReference>
<dbReference type="PANTHER" id="PTHR48081">
    <property type="entry name" value="AB HYDROLASE SUPERFAMILY PROTEIN C4A8.06C"/>
    <property type="match status" value="1"/>
</dbReference>
<reference evidence="3" key="1">
    <citation type="submission" date="2020-05" db="EMBL/GenBank/DDBJ databases">
        <authorList>
            <person name="Chiriac C."/>
            <person name="Salcher M."/>
            <person name="Ghai R."/>
            <person name="Kavagutti S V."/>
        </authorList>
    </citation>
    <scope>NUCLEOTIDE SEQUENCE</scope>
</reference>
<dbReference type="EMBL" id="CAESAE010000003">
    <property type="protein sequence ID" value="CAB4336170.1"/>
    <property type="molecule type" value="Genomic_DNA"/>
</dbReference>
<organism evidence="3">
    <name type="scientific">freshwater metagenome</name>
    <dbReference type="NCBI Taxonomy" id="449393"/>
    <lineage>
        <taxon>unclassified sequences</taxon>
        <taxon>metagenomes</taxon>
        <taxon>ecological metagenomes</taxon>
    </lineage>
</organism>
<dbReference type="InterPro" id="IPR013094">
    <property type="entry name" value="AB_hydrolase_3"/>
</dbReference>